<comment type="caution">
    <text evidence="2">The sequence shown here is derived from an EMBL/GenBank/DDBJ whole genome shotgun (WGS) entry which is preliminary data.</text>
</comment>
<gene>
    <name evidence="2" type="ORF">A2838_01135</name>
</gene>
<dbReference type="Proteomes" id="UP000178107">
    <property type="component" value="Unassembled WGS sequence"/>
</dbReference>
<name>A0A1G2T0F7_9BACT</name>
<keyword evidence="1" id="KW-0812">Transmembrane</keyword>
<dbReference type="EMBL" id="MHVH01000002">
    <property type="protein sequence ID" value="OHA90755.1"/>
    <property type="molecule type" value="Genomic_DNA"/>
</dbReference>
<reference evidence="2 3" key="1">
    <citation type="journal article" date="2016" name="Nat. Commun.">
        <title>Thousands of microbial genomes shed light on interconnected biogeochemical processes in an aquifer system.</title>
        <authorList>
            <person name="Anantharaman K."/>
            <person name="Brown C.T."/>
            <person name="Hug L.A."/>
            <person name="Sharon I."/>
            <person name="Castelle C.J."/>
            <person name="Probst A.J."/>
            <person name="Thomas B.C."/>
            <person name="Singh A."/>
            <person name="Wilkins M.J."/>
            <person name="Karaoz U."/>
            <person name="Brodie E.L."/>
            <person name="Williams K.H."/>
            <person name="Hubbard S.S."/>
            <person name="Banfield J.F."/>
        </authorList>
    </citation>
    <scope>NUCLEOTIDE SEQUENCE [LARGE SCALE GENOMIC DNA]</scope>
</reference>
<protein>
    <recommendedName>
        <fullName evidence="4">Glucose/sorbosone dehydrogenase</fullName>
    </recommendedName>
</protein>
<keyword evidence="1" id="KW-1133">Transmembrane helix</keyword>
<evidence type="ECO:0000313" key="3">
    <source>
        <dbReference type="Proteomes" id="UP000178107"/>
    </source>
</evidence>
<organism evidence="2 3">
    <name type="scientific">Candidatus Zambryskibacteria bacterium RIFCSPHIGHO2_01_FULL_46_25</name>
    <dbReference type="NCBI Taxonomy" id="1802738"/>
    <lineage>
        <taxon>Bacteria</taxon>
        <taxon>Candidatus Zambryskiibacteriota</taxon>
    </lineage>
</organism>
<proteinExistence type="predicted"/>
<dbReference type="AlphaFoldDB" id="A0A1G2T0F7"/>
<feature type="transmembrane region" description="Helical" evidence="1">
    <location>
        <begin position="12"/>
        <end position="33"/>
    </location>
</feature>
<accession>A0A1G2T0F7</accession>
<evidence type="ECO:0000313" key="2">
    <source>
        <dbReference type="EMBL" id="OHA90755.1"/>
    </source>
</evidence>
<evidence type="ECO:0000256" key="1">
    <source>
        <dbReference type="SAM" id="Phobius"/>
    </source>
</evidence>
<sequence>MNSWSRRRKRIILSILIFIVVVLIGVPMFFLFYRAPTCFDARQNGDEAGVDCGGGCQLLCSAESLPLLVKGDARVLTLATSTYQVVALVSNANASAEIYRAGYTLRLFSTSSSIPVKVIEGFSYVPKGSEFVIFEGPFTLEADVVPVRATLEWKEETLIWNKNSADALALVAAEPAFSRLETSPRLEAVIKNVSLESASNIDLSALVYDADGNIFAASKSFIDLLQPGAESRAIFTWPKAFDREPARTEIIIRVFPDRSFVR</sequence>
<keyword evidence="1" id="KW-0472">Membrane</keyword>
<evidence type="ECO:0008006" key="4">
    <source>
        <dbReference type="Google" id="ProtNLM"/>
    </source>
</evidence>